<evidence type="ECO:0000256" key="1">
    <source>
        <dbReference type="SAM" id="MobiDB-lite"/>
    </source>
</evidence>
<proteinExistence type="predicted"/>
<comment type="caution">
    <text evidence="2">The sequence shown here is derived from an EMBL/GenBank/DDBJ whole genome shotgun (WGS) entry which is preliminary data.</text>
</comment>
<feature type="compositionally biased region" description="Basic and acidic residues" evidence="1">
    <location>
        <begin position="1"/>
        <end position="18"/>
    </location>
</feature>
<evidence type="ECO:0000313" key="3">
    <source>
        <dbReference type="Proteomes" id="UP000308730"/>
    </source>
</evidence>
<feature type="region of interest" description="Disordered" evidence="1">
    <location>
        <begin position="1"/>
        <end position="96"/>
    </location>
</feature>
<accession>A0A4S4MZE6</accession>
<organism evidence="2 3">
    <name type="scientific">Antrodiella citrinella</name>
    <dbReference type="NCBI Taxonomy" id="2447956"/>
    <lineage>
        <taxon>Eukaryota</taxon>
        <taxon>Fungi</taxon>
        <taxon>Dikarya</taxon>
        <taxon>Basidiomycota</taxon>
        <taxon>Agaricomycotina</taxon>
        <taxon>Agaricomycetes</taxon>
        <taxon>Polyporales</taxon>
        <taxon>Steccherinaceae</taxon>
        <taxon>Antrodiella</taxon>
    </lineage>
</organism>
<keyword evidence="3" id="KW-1185">Reference proteome</keyword>
<dbReference type="Proteomes" id="UP000308730">
    <property type="component" value="Unassembled WGS sequence"/>
</dbReference>
<feature type="compositionally biased region" description="Polar residues" evidence="1">
    <location>
        <begin position="65"/>
        <end position="80"/>
    </location>
</feature>
<reference evidence="2 3" key="1">
    <citation type="submission" date="2019-02" db="EMBL/GenBank/DDBJ databases">
        <title>Genome sequencing of the rare red list fungi Antrodiella citrinella (Flaviporus citrinellus).</title>
        <authorList>
            <person name="Buettner E."/>
            <person name="Kellner H."/>
        </authorList>
    </citation>
    <scope>NUCLEOTIDE SEQUENCE [LARGE SCALE GENOMIC DNA]</scope>
    <source>
        <strain evidence="2 3">DSM 108506</strain>
    </source>
</reference>
<dbReference type="EMBL" id="SGPM01000157">
    <property type="protein sequence ID" value="THH28790.1"/>
    <property type="molecule type" value="Genomic_DNA"/>
</dbReference>
<evidence type="ECO:0000313" key="2">
    <source>
        <dbReference type="EMBL" id="THH28790.1"/>
    </source>
</evidence>
<dbReference type="AlphaFoldDB" id="A0A4S4MZE6"/>
<gene>
    <name evidence="2" type="ORF">EUX98_g5384</name>
</gene>
<dbReference type="OrthoDB" id="2693343at2759"/>
<feature type="region of interest" description="Disordered" evidence="1">
    <location>
        <begin position="113"/>
        <end position="140"/>
    </location>
</feature>
<protein>
    <submittedName>
        <fullName evidence="2">Uncharacterized protein</fullName>
    </submittedName>
</protein>
<sequence>MSDLPKSDPDPPEMDTKSGESSSADATVCVEPATDPVTDAATEPIAMASQTTIQQDLGEHREAQPSAQITSGQVESTVASDDTYDDTPDSDTETVRTISSKASFRSATSYLEPRNHLKDNEEAATPVIVGPTRPDVDTSRRVEEDIKDSDLVGEIRGMYRILDLISEQGSGGLGMS</sequence>
<feature type="compositionally biased region" description="Acidic residues" evidence="1">
    <location>
        <begin position="82"/>
        <end position="92"/>
    </location>
</feature>
<name>A0A4S4MZE6_9APHY</name>